<dbReference type="RefSeq" id="WP_143166680.1">
    <property type="nucleotide sequence ID" value="NZ_FQUQ01000001.1"/>
</dbReference>
<evidence type="ECO:0000313" key="1">
    <source>
        <dbReference type="EMBL" id="SHE56244.1"/>
    </source>
</evidence>
<evidence type="ECO:0008006" key="3">
    <source>
        <dbReference type="Google" id="ProtNLM"/>
    </source>
</evidence>
<dbReference type="InterPro" id="IPR011990">
    <property type="entry name" value="TPR-like_helical_dom_sf"/>
</dbReference>
<dbReference type="SUPFAM" id="SSF48452">
    <property type="entry name" value="TPR-like"/>
    <property type="match status" value="1"/>
</dbReference>
<dbReference type="AlphaFoldDB" id="A0A1M4UHV9"/>
<accession>A0A1M4UHV9</accession>
<dbReference type="Gene3D" id="1.25.40.10">
    <property type="entry name" value="Tetratricopeptide repeat domain"/>
    <property type="match status" value="1"/>
</dbReference>
<dbReference type="EMBL" id="FQUQ01000001">
    <property type="protein sequence ID" value="SHE56244.1"/>
    <property type="molecule type" value="Genomic_DNA"/>
</dbReference>
<dbReference type="Proteomes" id="UP000184287">
    <property type="component" value="Unassembled WGS sequence"/>
</dbReference>
<protein>
    <recommendedName>
        <fullName evidence="3">Tetratricopeptide repeat-containing protein</fullName>
    </recommendedName>
</protein>
<organism evidence="1 2">
    <name type="scientific">Pedobacter caeni</name>
    <dbReference type="NCBI Taxonomy" id="288992"/>
    <lineage>
        <taxon>Bacteria</taxon>
        <taxon>Pseudomonadati</taxon>
        <taxon>Bacteroidota</taxon>
        <taxon>Sphingobacteriia</taxon>
        <taxon>Sphingobacteriales</taxon>
        <taxon>Sphingobacteriaceae</taxon>
        <taxon>Pedobacter</taxon>
    </lineage>
</organism>
<sequence length="148" mass="17444">MVKREAIQPESLCKIHYMRGRSQMFLGNYAEAITDFNPLVDLLEVVYPDDDQSESCRNFLQLAESHYMLKQWDLCVDTAYKAIRCYIDSNWGWDDDLIKVKLQYADALYAIKLKGEARENINNILESYPDNEEALKRKKEWKKGLFSF</sequence>
<dbReference type="OrthoDB" id="1465784at2"/>
<keyword evidence="2" id="KW-1185">Reference proteome</keyword>
<gene>
    <name evidence="1" type="ORF">SAMN04488522_101566</name>
</gene>
<evidence type="ECO:0000313" key="2">
    <source>
        <dbReference type="Proteomes" id="UP000184287"/>
    </source>
</evidence>
<proteinExistence type="predicted"/>
<name>A0A1M4UHV9_9SPHI</name>
<reference evidence="2" key="1">
    <citation type="submission" date="2016-11" db="EMBL/GenBank/DDBJ databases">
        <authorList>
            <person name="Varghese N."/>
            <person name="Submissions S."/>
        </authorList>
    </citation>
    <scope>NUCLEOTIDE SEQUENCE [LARGE SCALE GENOMIC DNA]</scope>
    <source>
        <strain evidence="2">DSM 16990</strain>
    </source>
</reference>
<dbReference type="STRING" id="288992.SAMN04488522_101566"/>